<evidence type="ECO:0000259" key="1">
    <source>
        <dbReference type="Pfam" id="PF12146"/>
    </source>
</evidence>
<sequence>MATTEGQFEHDNVSFYTKTWTPEGPTKAKLIFIHGFSDHINRYNDFFPRLAKHGIQVLGWDQRGWGRTAKKPSDKGLTGPTSLVLADMAAFIEDKLPSDAPVFLMGHSMGGGQVLTLAGEARYRPLVGQLRGIVLDSPFIGFTKGEEPNVLKVALGRLAARVFPRQQLVHLIPPEHLSRREDVVASIREDPLCHNTGTLEGLASLLDRTGALQSGAVKLSREVRSVLLAHGTRDLTCSYDRAAEYLAAQTHVEDRTFKSYEGAYHQLHADLCEDEFTVDLVAWIMERCDSGEQVGKIDSKL</sequence>
<dbReference type="EMBL" id="LGSR01000026">
    <property type="protein sequence ID" value="KOS17364.1"/>
    <property type="molecule type" value="Genomic_DNA"/>
</dbReference>
<dbReference type="InterPro" id="IPR022742">
    <property type="entry name" value="Hydrolase_4"/>
</dbReference>
<keyword evidence="3" id="KW-1185">Reference proteome</keyword>
<accession>A0A0M8MZ81</accession>
<dbReference type="OrthoDB" id="10249433at2759"/>
<dbReference type="AlphaFoldDB" id="A0A0M8MZ81"/>
<dbReference type="InterPro" id="IPR051044">
    <property type="entry name" value="MAG_DAG_Lipase"/>
</dbReference>
<gene>
    <name evidence="2" type="ORF">ESCO_006375</name>
</gene>
<reference evidence="2 3" key="1">
    <citation type="submission" date="2015-07" db="EMBL/GenBank/DDBJ databases">
        <title>The genome of the fungus Escovopsis weberi, a specialized disease agent of ant agriculture.</title>
        <authorList>
            <person name="de Man T.J."/>
            <person name="Stajich J.E."/>
            <person name="Kubicek C.P."/>
            <person name="Chenthamara K."/>
            <person name="Atanasova L."/>
            <person name="Druzhinina I.S."/>
            <person name="Birnbaum S."/>
            <person name="Barribeau S.M."/>
            <person name="Teiling C."/>
            <person name="Suen G."/>
            <person name="Currie C."/>
            <person name="Gerardo N.M."/>
        </authorList>
    </citation>
    <scope>NUCLEOTIDE SEQUENCE [LARGE SCALE GENOMIC DNA]</scope>
</reference>
<name>A0A0M8MZ81_ESCWE</name>
<evidence type="ECO:0000313" key="3">
    <source>
        <dbReference type="Proteomes" id="UP000053831"/>
    </source>
</evidence>
<feature type="domain" description="Serine aminopeptidase S33" evidence="1">
    <location>
        <begin position="25"/>
        <end position="270"/>
    </location>
</feature>
<dbReference type="Pfam" id="PF12146">
    <property type="entry name" value="Hydrolase_4"/>
    <property type="match status" value="1"/>
</dbReference>
<organism evidence="2 3">
    <name type="scientific">Escovopsis weberi</name>
    <dbReference type="NCBI Taxonomy" id="150374"/>
    <lineage>
        <taxon>Eukaryota</taxon>
        <taxon>Fungi</taxon>
        <taxon>Dikarya</taxon>
        <taxon>Ascomycota</taxon>
        <taxon>Pezizomycotina</taxon>
        <taxon>Sordariomycetes</taxon>
        <taxon>Hypocreomycetidae</taxon>
        <taxon>Hypocreales</taxon>
        <taxon>Hypocreaceae</taxon>
        <taxon>Escovopsis</taxon>
    </lineage>
</organism>
<dbReference type="SUPFAM" id="SSF53474">
    <property type="entry name" value="alpha/beta-Hydrolases"/>
    <property type="match status" value="1"/>
</dbReference>
<comment type="caution">
    <text evidence="2">The sequence shown here is derived from an EMBL/GenBank/DDBJ whole genome shotgun (WGS) entry which is preliminary data.</text>
</comment>
<dbReference type="Gene3D" id="3.40.50.1820">
    <property type="entry name" value="alpha/beta hydrolase"/>
    <property type="match status" value="1"/>
</dbReference>
<dbReference type="InterPro" id="IPR029058">
    <property type="entry name" value="AB_hydrolase_fold"/>
</dbReference>
<evidence type="ECO:0000313" key="2">
    <source>
        <dbReference type="EMBL" id="KOS17364.1"/>
    </source>
</evidence>
<dbReference type="PANTHER" id="PTHR11614">
    <property type="entry name" value="PHOSPHOLIPASE-RELATED"/>
    <property type="match status" value="1"/>
</dbReference>
<dbReference type="Proteomes" id="UP000053831">
    <property type="component" value="Unassembled WGS sequence"/>
</dbReference>
<dbReference type="STRING" id="150374.A0A0M8MZ81"/>
<protein>
    <submittedName>
        <fullName evidence="2">Putative monoglyceride lipase</fullName>
    </submittedName>
</protein>
<proteinExistence type="predicted"/>